<feature type="transmembrane region" description="Helical" evidence="1">
    <location>
        <begin position="143"/>
        <end position="163"/>
    </location>
</feature>
<keyword evidence="3" id="KW-1185">Reference proteome</keyword>
<sequence>MNTVVTESVGTTDKRHFIAGSIVVSWLTLIVLLGLNGSYSVAVNEVPVTLITSFIITFIVFSVSYISIPAVREYLLGIDMRFLIMLSSWRMIGIGFIMLNMFGHLPTSFSYVAGIGDALTAVAAVFLAFNLMKQEKGVRKSAILRWNTFGLLDFIIAVSLGLLTRTDALLAESNGLNGELMMAFPMVIIPGFLVQILSLTHIIIFLQLRNNHANDAYVKIK</sequence>
<feature type="transmembrane region" description="Helical" evidence="1">
    <location>
        <begin position="48"/>
        <end position="70"/>
    </location>
</feature>
<evidence type="ECO:0000313" key="3">
    <source>
        <dbReference type="Proteomes" id="UP000254266"/>
    </source>
</evidence>
<keyword evidence="1" id="KW-0472">Membrane</keyword>
<gene>
    <name evidence="2" type="ORF">DIZ80_07960</name>
</gene>
<evidence type="ECO:0000313" key="2">
    <source>
        <dbReference type="EMBL" id="RDH84058.1"/>
    </source>
</evidence>
<feature type="transmembrane region" description="Helical" evidence="1">
    <location>
        <begin position="17"/>
        <end position="36"/>
    </location>
</feature>
<keyword evidence="1" id="KW-1133">Transmembrane helix</keyword>
<feature type="transmembrane region" description="Helical" evidence="1">
    <location>
        <begin position="82"/>
        <end position="103"/>
    </location>
</feature>
<protein>
    <submittedName>
        <fullName evidence="2">Uncharacterized protein</fullName>
    </submittedName>
</protein>
<dbReference type="AlphaFoldDB" id="A0A370DGL4"/>
<feature type="transmembrane region" description="Helical" evidence="1">
    <location>
        <begin position="183"/>
        <end position="206"/>
    </location>
</feature>
<keyword evidence="1" id="KW-0812">Transmembrane</keyword>
<dbReference type="Proteomes" id="UP000254266">
    <property type="component" value="Unassembled WGS sequence"/>
</dbReference>
<dbReference type="EMBL" id="QFXC01000008">
    <property type="protein sequence ID" value="RDH84058.1"/>
    <property type="molecule type" value="Genomic_DNA"/>
</dbReference>
<comment type="caution">
    <text evidence="2">The sequence shown here is derived from an EMBL/GenBank/DDBJ whole genome shotgun (WGS) entry which is preliminary data.</text>
</comment>
<name>A0A370DGL4_9GAMM</name>
<evidence type="ECO:0000256" key="1">
    <source>
        <dbReference type="SAM" id="Phobius"/>
    </source>
</evidence>
<reference evidence="2 3" key="1">
    <citation type="journal article" date="2018" name="ISME J.">
        <title>Endosymbiont genomes yield clues of tubeworm success.</title>
        <authorList>
            <person name="Li Y."/>
            <person name="Liles M.R."/>
            <person name="Halanych K.M."/>
        </authorList>
    </citation>
    <scope>NUCLEOTIDE SEQUENCE [LARGE SCALE GENOMIC DNA]</scope>
    <source>
        <strain evidence="2">A1464</strain>
    </source>
</reference>
<feature type="transmembrane region" description="Helical" evidence="1">
    <location>
        <begin position="109"/>
        <end position="131"/>
    </location>
</feature>
<proteinExistence type="predicted"/>
<organism evidence="2 3">
    <name type="scientific">endosymbiont of Galathealinum brachiosum</name>
    <dbReference type="NCBI Taxonomy" id="2200906"/>
    <lineage>
        <taxon>Bacteria</taxon>
        <taxon>Pseudomonadati</taxon>
        <taxon>Pseudomonadota</taxon>
        <taxon>Gammaproteobacteria</taxon>
        <taxon>sulfur-oxidizing symbionts</taxon>
    </lineage>
</organism>
<accession>A0A370DGL4</accession>